<dbReference type="InterPro" id="IPR055199">
    <property type="entry name" value="Hda_lid"/>
</dbReference>
<dbReference type="SUPFAM" id="SSF52540">
    <property type="entry name" value="P-loop containing nucleoside triphosphate hydrolases"/>
    <property type="match status" value="1"/>
</dbReference>
<organism evidence="3 4">
    <name type="scientific">Vitreoscilla massiliensis</name>
    <dbReference type="NCBI Taxonomy" id="1689272"/>
    <lineage>
        <taxon>Bacteria</taxon>
        <taxon>Pseudomonadati</taxon>
        <taxon>Pseudomonadota</taxon>
        <taxon>Betaproteobacteria</taxon>
        <taxon>Neisseriales</taxon>
        <taxon>Neisseriaceae</taxon>
        <taxon>Vitreoscilla</taxon>
    </lineage>
</organism>
<dbReference type="EMBL" id="CP091511">
    <property type="protein sequence ID" value="UOO91274.1"/>
    <property type="molecule type" value="Genomic_DNA"/>
</dbReference>
<dbReference type="RefSeq" id="WP_058358100.1">
    <property type="nucleotide sequence ID" value="NZ_CABKVG010000010.1"/>
</dbReference>
<proteinExistence type="predicted"/>
<name>A0ABY4E733_9NEIS</name>
<dbReference type="InterPro" id="IPR017788">
    <property type="entry name" value="Hda"/>
</dbReference>
<dbReference type="PANTHER" id="PTHR30050:SF5">
    <property type="entry name" value="DNAA REGULATORY INACTIVATOR HDA"/>
    <property type="match status" value="1"/>
</dbReference>
<dbReference type="Pfam" id="PF22688">
    <property type="entry name" value="Hda_lid"/>
    <property type="match status" value="1"/>
</dbReference>
<protein>
    <submittedName>
        <fullName evidence="3">DnaA regulatory inactivator Hda</fullName>
    </submittedName>
</protein>
<accession>A0ABY4E733</accession>
<evidence type="ECO:0000259" key="2">
    <source>
        <dbReference type="Pfam" id="PF22688"/>
    </source>
</evidence>
<feature type="domain" description="Hda lid" evidence="2">
    <location>
        <begin position="152"/>
        <end position="216"/>
    </location>
</feature>
<dbReference type="NCBIfam" id="TIGR03420">
    <property type="entry name" value="DnaA_homol_Hda"/>
    <property type="match status" value="1"/>
</dbReference>
<dbReference type="InterPro" id="IPR027417">
    <property type="entry name" value="P-loop_NTPase"/>
</dbReference>
<keyword evidence="4" id="KW-1185">Reference proteome</keyword>
<evidence type="ECO:0000313" key="4">
    <source>
        <dbReference type="Proteomes" id="UP000832011"/>
    </source>
</evidence>
<evidence type="ECO:0000313" key="3">
    <source>
        <dbReference type="EMBL" id="UOO91274.1"/>
    </source>
</evidence>
<dbReference type="PANTHER" id="PTHR30050">
    <property type="entry name" value="CHROMOSOMAL REPLICATION INITIATOR PROTEIN DNAA"/>
    <property type="match status" value="1"/>
</dbReference>
<gene>
    <name evidence="3" type="primary">hda</name>
    <name evidence="3" type="ORF">LVJ82_13700</name>
</gene>
<reference evidence="3 4" key="1">
    <citation type="journal article" date="2022" name="Res Sq">
        <title>Evolution of multicellular longitudinally dividing oral cavity symbionts (Neisseriaceae).</title>
        <authorList>
            <person name="Nyongesa S."/>
            <person name="Weber P."/>
            <person name="Bernet E."/>
            <person name="Pullido F."/>
            <person name="Nieckarz M."/>
            <person name="Delaby M."/>
            <person name="Nieves C."/>
            <person name="Viehboeck T."/>
            <person name="Krause N."/>
            <person name="Rivera-Millot A."/>
            <person name="Nakamura A."/>
            <person name="Vischer N."/>
            <person name="VanNieuwenhze M."/>
            <person name="Brun Y."/>
            <person name="Cava F."/>
            <person name="Bulgheresi S."/>
            <person name="Veyrier F."/>
        </authorList>
    </citation>
    <scope>NUCLEOTIDE SEQUENCE [LARGE SCALE GENOMIC DNA]</scope>
    <source>
        <strain evidence="3 4">SN4</strain>
    </source>
</reference>
<feature type="domain" description="Chromosomal replication initiator protein DnaA ATPAse" evidence="1">
    <location>
        <begin position="30"/>
        <end position="144"/>
    </location>
</feature>
<evidence type="ECO:0000259" key="1">
    <source>
        <dbReference type="Pfam" id="PF00308"/>
    </source>
</evidence>
<dbReference type="Proteomes" id="UP000832011">
    <property type="component" value="Chromosome"/>
</dbReference>
<dbReference type="InterPro" id="IPR013317">
    <property type="entry name" value="DnaA_dom"/>
</dbReference>
<dbReference type="Gene3D" id="3.40.50.300">
    <property type="entry name" value="P-loop containing nucleotide triphosphate hydrolases"/>
    <property type="match status" value="1"/>
</dbReference>
<sequence>MSQLIFNFDNQAYPNFAKFLGQANRELLQVLQNPHERLVYVWGAEGRGKSHLLKAWTAQAVSLGHAAQYWDVRTRPFALASAQAEFIAIDGIEFLDDTEQQDLFHMFNQIRDGHHGYLLMSANVPPLQLDLREDLRTRMAYALVYELKTLNDDEKLEALKSLAQTRQLAIGDDLFKYLLQHWRRDMDSLVTMVQKLDDYSLMTGRRITLPLLKQLLEDTHEFSHI</sequence>
<dbReference type="Gene3D" id="1.10.8.60">
    <property type="match status" value="1"/>
</dbReference>
<dbReference type="Pfam" id="PF00308">
    <property type="entry name" value="Bac_DnaA"/>
    <property type="match status" value="1"/>
</dbReference>